<evidence type="ECO:0000313" key="8">
    <source>
        <dbReference type="EMBL" id="ELP84196.1"/>
    </source>
</evidence>
<dbReference type="OMA" id="FIHERDK"/>
<feature type="domain" description="Protein kinase" evidence="7">
    <location>
        <begin position="18"/>
        <end position="303"/>
    </location>
</feature>
<dbReference type="InterPro" id="IPR000719">
    <property type="entry name" value="Prot_kinase_dom"/>
</dbReference>
<dbReference type="Proteomes" id="UP000014680">
    <property type="component" value="Unassembled WGS sequence"/>
</dbReference>
<feature type="binding site" evidence="5">
    <location>
        <position position="45"/>
    </location>
    <ligand>
        <name>ATP</name>
        <dbReference type="ChEBI" id="CHEBI:30616"/>
    </ligand>
</feature>
<accession>A0A0A1TV75</accession>
<feature type="domain" description="SH2" evidence="6">
    <location>
        <begin position="399"/>
        <end position="485"/>
    </location>
</feature>
<dbReference type="SUPFAM" id="SSF56112">
    <property type="entry name" value="Protein kinase-like (PK-like)"/>
    <property type="match status" value="1"/>
</dbReference>
<dbReference type="PROSITE" id="PS50011">
    <property type="entry name" value="PROTEIN_KINASE_DOM"/>
    <property type="match status" value="1"/>
</dbReference>
<keyword evidence="4" id="KW-0727">SH2 domain</keyword>
<proteinExistence type="predicted"/>
<dbReference type="InterPro" id="IPR000980">
    <property type="entry name" value="SH2"/>
</dbReference>
<dbReference type="OrthoDB" id="539158at2759"/>
<dbReference type="EMBL" id="KB207142">
    <property type="protein sequence ID" value="ELP84196.1"/>
    <property type="molecule type" value="Genomic_DNA"/>
</dbReference>
<dbReference type="Gene3D" id="1.10.510.10">
    <property type="entry name" value="Transferase(Phosphotransferase) domain 1"/>
    <property type="match status" value="1"/>
</dbReference>
<evidence type="ECO:0000256" key="1">
    <source>
        <dbReference type="ARBA" id="ARBA00022741"/>
    </source>
</evidence>
<dbReference type="InterPro" id="IPR017441">
    <property type="entry name" value="Protein_kinase_ATP_BS"/>
</dbReference>
<dbReference type="PANTHER" id="PTHR44329:SF53">
    <property type="entry name" value="DUAL SPECIFICITY PROTEIN KINASE SHKD"/>
    <property type="match status" value="1"/>
</dbReference>
<dbReference type="SMART" id="SM00252">
    <property type="entry name" value="SH2"/>
    <property type="match status" value="1"/>
</dbReference>
<keyword evidence="2 5" id="KW-0067">ATP-binding</keyword>
<dbReference type="RefSeq" id="XP_004183542.1">
    <property type="nucleotide sequence ID" value="XM_004183494.1"/>
</dbReference>
<protein>
    <submittedName>
        <fullName evidence="8">Negative regulator of the PHO system, putative</fullName>
    </submittedName>
</protein>
<dbReference type="SUPFAM" id="SSF55550">
    <property type="entry name" value="SH2 domain"/>
    <property type="match status" value="1"/>
</dbReference>
<dbReference type="Pfam" id="PF00017">
    <property type="entry name" value="SH2"/>
    <property type="match status" value="1"/>
</dbReference>
<dbReference type="PROSITE" id="PS00108">
    <property type="entry name" value="PROTEIN_KINASE_ST"/>
    <property type="match status" value="1"/>
</dbReference>
<dbReference type="Gene3D" id="3.30.200.20">
    <property type="entry name" value="Phosphorylase Kinase, domain 1"/>
    <property type="match status" value="1"/>
</dbReference>
<dbReference type="InterPro" id="IPR051681">
    <property type="entry name" value="Ser/Thr_Kinases-Pseudokinases"/>
</dbReference>
<dbReference type="PROSITE" id="PS50001">
    <property type="entry name" value="SH2"/>
    <property type="match status" value="1"/>
</dbReference>
<evidence type="ECO:0000256" key="2">
    <source>
        <dbReference type="ARBA" id="ARBA00022840"/>
    </source>
</evidence>
<dbReference type="GO" id="GO:0004674">
    <property type="term" value="F:protein serine/threonine kinase activity"/>
    <property type="evidence" value="ECO:0007669"/>
    <property type="project" value="TreeGrafter"/>
</dbReference>
<dbReference type="Gene3D" id="3.30.505.10">
    <property type="entry name" value="SH2 domain"/>
    <property type="match status" value="1"/>
</dbReference>
<dbReference type="VEuPathDB" id="AmoebaDB:EIN_258800"/>
<evidence type="ECO:0000259" key="7">
    <source>
        <dbReference type="PROSITE" id="PS50011"/>
    </source>
</evidence>
<dbReference type="InterPro" id="IPR036860">
    <property type="entry name" value="SH2_dom_sf"/>
</dbReference>
<evidence type="ECO:0000256" key="5">
    <source>
        <dbReference type="PROSITE-ProRule" id="PRU10141"/>
    </source>
</evidence>
<sequence>MSITGNLFNLSLDDINYNIDTDLVGNGSFGAVYKATLKGLRVAIKIPHNDMNCEEVTSYLKEMEIMKESHSPNVVLFIGVVPSDTKPLFVTEFVSCNLNRFIHERDKLPNGYSKLPLDCYSKVDLFYQCCLGIQWLHNKLNIIHRDIKPSNFLIDEKEQVKVCDFGFAVKVTKKKGDMKCTPLYAAPEVLESKKAIGKESDIYSLAMTGYELFYEKEPFFEHNEIDNIDILLRELKNGIRPILPHRVLNTKNCPSDIVDMMKIHFEDLIDQIPSDADNIFNTAWDSDVKKRPDINKLVDTIRLLKMKSAKLDDSAVEFWNKNFLKNGRYVFSVYTEQFVEVILKLVKPKKCNTNVLIDNLGKSGEVDLKRFQFLILQFGNFYEDKKAFEKMEEVFEADWWFGKITMNDTLKQLKDQEDGVFLVRESNRLYDYPFTISLKENGNTIHIRLGAKREDKKNDVLYYFNLKTVVVKKNTIGEMLDELKKRKRITYACPREIVDTIY</sequence>
<dbReference type="AlphaFoldDB" id="A0A0A1TV75"/>
<dbReference type="SMART" id="SM00220">
    <property type="entry name" value="S_TKc"/>
    <property type="match status" value="1"/>
</dbReference>
<evidence type="ECO:0000259" key="6">
    <source>
        <dbReference type="PROSITE" id="PS50001"/>
    </source>
</evidence>
<dbReference type="PANTHER" id="PTHR44329">
    <property type="entry name" value="SERINE/THREONINE-PROTEIN KINASE TNNI3K-RELATED"/>
    <property type="match status" value="1"/>
</dbReference>
<gene>
    <name evidence="8" type="ORF">EIN_258800</name>
</gene>
<organism evidence="8 9">
    <name type="scientific">Entamoeba invadens IP1</name>
    <dbReference type="NCBI Taxonomy" id="370355"/>
    <lineage>
        <taxon>Eukaryota</taxon>
        <taxon>Amoebozoa</taxon>
        <taxon>Evosea</taxon>
        <taxon>Archamoebae</taxon>
        <taxon>Mastigamoebida</taxon>
        <taxon>Entamoebidae</taxon>
        <taxon>Entamoeba</taxon>
    </lineage>
</organism>
<dbReference type="Pfam" id="PF00069">
    <property type="entry name" value="Pkinase"/>
    <property type="match status" value="1"/>
</dbReference>
<dbReference type="KEGG" id="eiv:EIN_258800"/>
<keyword evidence="9" id="KW-1185">Reference proteome</keyword>
<reference evidence="8 9" key="1">
    <citation type="submission" date="2012-10" db="EMBL/GenBank/DDBJ databases">
        <authorList>
            <person name="Zafar N."/>
            <person name="Inman J."/>
            <person name="Hall N."/>
            <person name="Lorenzi H."/>
            <person name="Caler E."/>
        </authorList>
    </citation>
    <scope>NUCLEOTIDE SEQUENCE [LARGE SCALE GENOMIC DNA]</scope>
    <source>
        <strain evidence="8 9">IP1</strain>
    </source>
</reference>
<dbReference type="InterPro" id="IPR011009">
    <property type="entry name" value="Kinase-like_dom_sf"/>
</dbReference>
<name>A0A0A1TV75_ENTIV</name>
<dbReference type="GO" id="GO:0005524">
    <property type="term" value="F:ATP binding"/>
    <property type="evidence" value="ECO:0007669"/>
    <property type="project" value="UniProtKB-UniRule"/>
</dbReference>
<comment type="function">
    <text evidence="3">Required for proper chemotaxis and phagocytosis; proper spatiotemporal control of F-actin levels in chemotaxing cells. Negative regulator of the PI3K (phosphatidylinositol 3 kinase) pathway. Predominantly phosphorylates serines and threonines and tyrosines at a lower level.</text>
</comment>
<keyword evidence="1 5" id="KW-0547">Nucleotide-binding</keyword>
<dbReference type="InterPro" id="IPR008271">
    <property type="entry name" value="Ser/Thr_kinase_AS"/>
</dbReference>
<dbReference type="PROSITE" id="PS00107">
    <property type="entry name" value="PROTEIN_KINASE_ATP"/>
    <property type="match status" value="1"/>
</dbReference>
<evidence type="ECO:0000313" key="9">
    <source>
        <dbReference type="Proteomes" id="UP000014680"/>
    </source>
</evidence>
<dbReference type="GeneID" id="14883174"/>
<evidence type="ECO:0000256" key="3">
    <source>
        <dbReference type="ARBA" id="ARBA00025089"/>
    </source>
</evidence>
<evidence type="ECO:0000256" key="4">
    <source>
        <dbReference type="PROSITE-ProRule" id="PRU00191"/>
    </source>
</evidence>